<evidence type="ECO:0008006" key="15">
    <source>
        <dbReference type="Google" id="ProtNLM"/>
    </source>
</evidence>
<evidence type="ECO:0000256" key="9">
    <source>
        <dbReference type="ARBA" id="ARBA00023034"/>
    </source>
</evidence>
<dbReference type="GeneID" id="54783218"/>
<dbReference type="VEuPathDB" id="FungiDB:DIURU_004567"/>
<evidence type="ECO:0000256" key="3">
    <source>
        <dbReference type="ARBA" id="ARBA00009105"/>
    </source>
</evidence>
<evidence type="ECO:0000256" key="4">
    <source>
        <dbReference type="ARBA" id="ARBA00022676"/>
    </source>
</evidence>
<keyword evidence="4" id="KW-0328">Glycosyltransferase</keyword>
<dbReference type="GO" id="GO:0000033">
    <property type="term" value="F:alpha-1,3-mannosyltransferase activity"/>
    <property type="evidence" value="ECO:0007669"/>
    <property type="project" value="TreeGrafter"/>
</dbReference>
<dbReference type="OrthoDB" id="430354at2759"/>
<keyword evidence="7" id="KW-0735">Signal-anchor</keyword>
<keyword evidence="10 12" id="KW-0472">Membrane</keyword>
<evidence type="ECO:0000256" key="10">
    <source>
        <dbReference type="ARBA" id="ARBA00023136"/>
    </source>
</evidence>
<keyword evidence="11" id="KW-0325">Glycoprotein</keyword>
<dbReference type="OMA" id="GHINGED"/>
<gene>
    <name evidence="13" type="ORF">DIURU_004567</name>
</gene>
<evidence type="ECO:0000256" key="8">
    <source>
        <dbReference type="ARBA" id="ARBA00022989"/>
    </source>
</evidence>
<dbReference type="Proteomes" id="UP000449547">
    <property type="component" value="Unassembled WGS sequence"/>
</dbReference>
<dbReference type="Pfam" id="PF11051">
    <property type="entry name" value="Mannosyl_trans3"/>
    <property type="match status" value="1"/>
</dbReference>
<dbReference type="AlphaFoldDB" id="A0A642UGW1"/>
<dbReference type="Gene3D" id="3.90.550.10">
    <property type="entry name" value="Spore Coat Polysaccharide Biosynthesis Protein SpsA, Chain A"/>
    <property type="match status" value="1"/>
</dbReference>
<comment type="pathway">
    <text evidence="2">Protein modification; protein glycosylation.</text>
</comment>
<keyword evidence="5" id="KW-0808">Transferase</keyword>
<dbReference type="InterPro" id="IPR029044">
    <property type="entry name" value="Nucleotide-diphossugar_trans"/>
</dbReference>
<comment type="similarity">
    <text evidence="3">Belongs to the MNN1/MNT family.</text>
</comment>
<evidence type="ECO:0000256" key="12">
    <source>
        <dbReference type="SAM" id="Phobius"/>
    </source>
</evidence>
<reference evidence="13 14" key="1">
    <citation type="submission" date="2019-07" db="EMBL/GenBank/DDBJ databases">
        <title>Genome assembly of two rare yeast pathogens: Diutina rugosa and Trichomonascus ciferrii.</title>
        <authorList>
            <person name="Mixao V."/>
            <person name="Saus E."/>
            <person name="Hansen A."/>
            <person name="Lass-Flor C."/>
            <person name="Gabaldon T."/>
        </authorList>
    </citation>
    <scope>NUCLEOTIDE SEQUENCE [LARGE SCALE GENOMIC DNA]</scope>
    <source>
        <strain evidence="13 14">CBS 613</strain>
    </source>
</reference>
<comment type="caution">
    <text evidence="13">The sequence shown here is derived from an EMBL/GenBank/DDBJ whole genome shotgun (WGS) entry which is preliminary data.</text>
</comment>
<evidence type="ECO:0000256" key="5">
    <source>
        <dbReference type="ARBA" id="ARBA00022679"/>
    </source>
</evidence>
<dbReference type="GO" id="GO:0046354">
    <property type="term" value="P:mannan biosynthetic process"/>
    <property type="evidence" value="ECO:0007669"/>
    <property type="project" value="UniProtKB-ARBA"/>
</dbReference>
<dbReference type="PANTHER" id="PTHR31392:SF1">
    <property type="entry name" value="ALPHA-1,3-MANNOSYLTRANSFERASE MNN1-RELATED"/>
    <property type="match status" value="1"/>
</dbReference>
<evidence type="ECO:0000313" key="13">
    <source>
        <dbReference type="EMBL" id="KAA8898723.1"/>
    </source>
</evidence>
<evidence type="ECO:0000256" key="11">
    <source>
        <dbReference type="ARBA" id="ARBA00023180"/>
    </source>
</evidence>
<dbReference type="InterPro" id="IPR022751">
    <property type="entry name" value="Alpha_mannosyltransferase"/>
</dbReference>
<dbReference type="RefSeq" id="XP_034010648.1">
    <property type="nucleotide sequence ID" value="XM_034157454.1"/>
</dbReference>
<organism evidence="13 14">
    <name type="scientific">Diutina rugosa</name>
    <name type="common">Yeast</name>
    <name type="synonym">Candida rugosa</name>
    <dbReference type="NCBI Taxonomy" id="5481"/>
    <lineage>
        <taxon>Eukaryota</taxon>
        <taxon>Fungi</taxon>
        <taxon>Dikarya</taxon>
        <taxon>Ascomycota</taxon>
        <taxon>Saccharomycotina</taxon>
        <taxon>Pichiomycetes</taxon>
        <taxon>Debaryomycetaceae</taxon>
        <taxon>Diutina</taxon>
    </lineage>
</organism>
<evidence type="ECO:0000256" key="2">
    <source>
        <dbReference type="ARBA" id="ARBA00004922"/>
    </source>
</evidence>
<sequence>MSRVFSRRRLHLWLAVLTVIAIVNLYVFAQYTHHDAQVVSIHHDTFSEFRASDNEVHKTQPDKSDPKHVLSESTHQTNRMLAFVNNTEILSSFTVFNKSDTRASFDQHARVYNDIFSRNGPGSIIGNLDFSQRCDLYFSNLFASDKTWSINLKHKFYTDFRKEQKFADFFKNKDVMKKFLKEVKNLPKPDADEFKPLKEDKQYLEFAKSEFELMKAKTNITKAEIGDILSAVRVFNKCYVTSDNELDVAATSNMVSRQRKLLGKTEKPSLSSSDSMFAKIESCKLIENRVYPWMSREFPIFERWDGKIQFEPPNYAKIDSVPKYTPTNSTAQKSRKAKSSKNWHSSIQRSSCFLNEFKHKMNGQGIVLSIGDLHIEETISLVRLLRALENRLPIQIVYFDNLSETSKQRLVKAARDVMLDLPPTFESVRDRFSKEYLGNIDEKGRPVGLPAQEIWFVSVNKAIDENYRERFKKFGNKFLATTFNSFEEFLLLDADTVLVKPPSWFFDQPKYKKTGAFFYKDRTASFYRPIEDGEFMKAMSPGKVEASMFGLMPISNYTTQRAYFDGMEHYMESGVVTIDRNLHYSSVLFMMQLFLHEPTAQRSAGDKELIWLGFALNGDEQYEFDNYAAAGIGELSLETDNKNRFGEPRASREVCSNHPAHMSDEDDSLVWFNSGFQFCSKPDVNFEKEANKKTRFSNLDTVEKFKSYFTGRMRIRAAIIPPFVSRQQMSFPNDEDEAKEGWFKEWGYCSGYMYCAYSQVGGTHKGAPNKHIGRVFQFEKQQTAMFDYLGDIWMGIDL</sequence>
<accession>A0A642UGW1</accession>
<dbReference type="PANTHER" id="PTHR31392">
    <property type="entry name" value="ALPHA-1,3-MANNOSYLTRANSFERASE MNN1-RELATED"/>
    <property type="match status" value="1"/>
</dbReference>
<dbReference type="GO" id="GO:0006493">
    <property type="term" value="P:protein O-linked glycosylation"/>
    <property type="evidence" value="ECO:0007669"/>
    <property type="project" value="TreeGrafter"/>
</dbReference>
<keyword evidence="14" id="KW-1185">Reference proteome</keyword>
<evidence type="ECO:0000256" key="7">
    <source>
        <dbReference type="ARBA" id="ARBA00022968"/>
    </source>
</evidence>
<feature type="transmembrane region" description="Helical" evidence="12">
    <location>
        <begin position="12"/>
        <end position="29"/>
    </location>
</feature>
<evidence type="ECO:0000256" key="1">
    <source>
        <dbReference type="ARBA" id="ARBA00004323"/>
    </source>
</evidence>
<dbReference type="EMBL" id="SWFT01000137">
    <property type="protein sequence ID" value="KAA8898723.1"/>
    <property type="molecule type" value="Genomic_DNA"/>
</dbReference>
<proteinExistence type="inferred from homology"/>
<evidence type="ECO:0000256" key="6">
    <source>
        <dbReference type="ARBA" id="ARBA00022692"/>
    </source>
</evidence>
<dbReference type="SUPFAM" id="SSF53448">
    <property type="entry name" value="Nucleotide-diphospho-sugar transferases"/>
    <property type="match status" value="1"/>
</dbReference>
<keyword evidence="6 12" id="KW-0812">Transmembrane</keyword>
<comment type="subcellular location">
    <subcellularLocation>
        <location evidence="1">Golgi apparatus membrane</location>
        <topology evidence="1">Single-pass type II membrane protein</topology>
    </subcellularLocation>
</comment>
<keyword evidence="9" id="KW-0333">Golgi apparatus</keyword>
<dbReference type="GO" id="GO:0000139">
    <property type="term" value="C:Golgi membrane"/>
    <property type="evidence" value="ECO:0007669"/>
    <property type="project" value="UniProtKB-SubCell"/>
</dbReference>
<keyword evidence="8 12" id="KW-1133">Transmembrane helix</keyword>
<evidence type="ECO:0000313" key="14">
    <source>
        <dbReference type="Proteomes" id="UP000449547"/>
    </source>
</evidence>
<name>A0A642UGW1_DIURU</name>
<protein>
    <recommendedName>
        <fullName evidence="15">Alpha-1,3-mannosyltransferase</fullName>
    </recommendedName>
</protein>